<evidence type="ECO:0000256" key="1">
    <source>
        <dbReference type="SAM" id="Phobius"/>
    </source>
</evidence>
<evidence type="ECO:0000313" key="4">
    <source>
        <dbReference type="Proteomes" id="UP001500420"/>
    </source>
</evidence>
<name>A0AAV3TDE6_9EURY</name>
<dbReference type="RefSeq" id="WP_343775107.1">
    <property type="nucleotide sequence ID" value="NZ_BAAADV010000007.1"/>
</dbReference>
<accession>A0AAV3TDE6</accession>
<evidence type="ECO:0000313" key="3">
    <source>
        <dbReference type="EMBL" id="GAA0680554.1"/>
    </source>
</evidence>
<dbReference type="Pfam" id="PF12158">
    <property type="entry name" value="DUF3592"/>
    <property type="match status" value="1"/>
</dbReference>
<keyword evidence="1" id="KW-1133">Transmembrane helix</keyword>
<dbReference type="EMBL" id="BAAADV010000007">
    <property type="protein sequence ID" value="GAA0680554.1"/>
    <property type="molecule type" value="Genomic_DNA"/>
</dbReference>
<sequence>MAPVAAITIGGRELNPALGGILAVIVGLAMVGFGGYDYVQQNDAVENAVEVNATVTETDIDSISNRRAAPDYQPEVTLEYSYGGETYTGGSVFPASISKDYDTRSAAESRLEGYEVGETTTAYVDPDAPGDAFLVRETTNEPLKFAGIGGFMMLLGGWSVFKSWFRES</sequence>
<dbReference type="Proteomes" id="UP001500420">
    <property type="component" value="Unassembled WGS sequence"/>
</dbReference>
<keyword evidence="1" id="KW-0812">Transmembrane</keyword>
<keyword evidence="1" id="KW-0472">Membrane</keyword>
<comment type="caution">
    <text evidence="3">The sequence shown here is derived from an EMBL/GenBank/DDBJ whole genome shotgun (WGS) entry which is preliminary data.</text>
</comment>
<dbReference type="AlphaFoldDB" id="A0AAV3TDE6"/>
<keyword evidence="4" id="KW-1185">Reference proteome</keyword>
<evidence type="ECO:0000259" key="2">
    <source>
        <dbReference type="Pfam" id="PF12158"/>
    </source>
</evidence>
<feature type="transmembrane region" description="Helical" evidence="1">
    <location>
        <begin position="17"/>
        <end position="36"/>
    </location>
</feature>
<gene>
    <name evidence="3" type="ORF">GCM10009020_31730</name>
</gene>
<feature type="domain" description="DUF3592" evidence="2">
    <location>
        <begin position="51"/>
        <end position="137"/>
    </location>
</feature>
<feature type="transmembrane region" description="Helical" evidence="1">
    <location>
        <begin position="145"/>
        <end position="165"/>
    </location>
</feature>
<reference evidence="3 4" key="1">
    <citation type="journal article" date="2019" name="Int. J. Syst. Evol. Microbiol.">
        <title>The Global Catalogue of Microorganisms (GCM) 10K type strain sequencing project: providing services to taxonomists for standard genome sequencing and annotation.</title>
        <authorList>
            <consortium name="The Broad Institute Genomics Platform"/>
            <consortium name="The Broad Institute Genome Sequencing Center for Infectious Disease"/>
            <person name="Wu L."/>
            <person name="Ma J."/>
        </authorList>
    </citation>
    <scope>NUCLEOTIDE SEQUENCE [LARGE SCALE GENOMIC DNA]</scope>
    <source>
        <strain evidence="3 4">JCM 16328</strain>
    </source>
</reference>
<dbReference type="InterPro" id="IPR021994">
    <property type="entry name" value="DUF3592"/>
</dbReference>
<proteinExistence type="predicted"/>
<organism evidence="3 4">
    <name type="scientific">Natronoarchaeum mannanilyticum</name>
    <dbReference type="NCBI Taxonomy" id="926360"/>
    <lineage>
        <taxon>Archaea</taxon>
        <taxon>Methanobacteriati</taxon>
        <taxon>Methanobacteriota</taxon>
        <taxon>Stenosarchaea group</taxon>
        <taxon>Halobacteria</taxon>
        <taxon>Halobacteriales</taxon>
        <taxon>Natronoarchaeaceae</taxon>
    </lineage>
</organism>
<protein>
    <recommendedName>
        <fullName evidence="2">DUF3592 domain-containing protein</fullName>
    </recommendedName>
</protein>